<evidence type="ECO:0000256" key="4">
    <source>
        <dbReference type="SAM" id="Phobius"/>
    </source>
</evidence>
<evidence type="ECO:0000256" key="3">
    <source>
        <dbReference type="ARBA" id="ARBA00022553"/>
    </source>
</evidence>
<dbReference type="PANTHER" id="PTHR43065:SF52">
    <property type="entry name" value="SENSOR PROTEIN KINASE PILS"/>
    <property type="match status" value="1"/>
</dbReference>
<dbReference type="PROSITE" id="PS50109">
    <property type="entry name" value="HIS_KIN"/>
    <property type="match status" value="1"/>
</dbReference>
<dbReference type="Pfam" id="PF13188">
    <property type="entry name" value="PAS_8"/>
    <property type="match status" value="1"/>
</dbReference>
<dbReference type="Proteomes" id="UP000254065">
    <property type="component" value="Unassembled WGS sequence"/>
</dbReference>
<evidence type="ECO:0000313" key="6">
    <source>
        <dbReference type="EMBL" id="STZ09596.1"/>
    </source>
</evidence>
<dbReference type="SUPFAM" id="SSF55874">
    <property type="entry name" value="ATPase domain of HSP90 chaperone/DNA topoisomerase II/histidine kinase"/>
    <property type="match status" value="1"/>
</dbReference>
<dbReference type="CDD" id="cd00082">
    <property type="entry name" value="HisKA"/>
    <property type="match status" value="1"/>
</dbReference>
<evidence type="ECO:0000313" key="7">
    <source>
        <dbReference type="Proteomes" id="UP000254065"/>
    </source>
</evidence>
<reference evidence="6 7" key="1">
    <citation type="submission" date="2018-06" db="EMBL/GenBank/DDBJ databases">
        <authorList>
            <consortium name="Pathogen Informatics"/>
            <person name="Doyle S."/>
        </authorList>
    </citation>
    <scope>NUCLEOTIDE SEQUENCE [LARGE SCALE GENOMIC DNA]</scope>
    <source>
        <strain evidence="6 7">NCTC12877</strain>
    </source>
</reference>
<dbReference type="GO" id="GO:0000155">
    <property type="term" value="F:phosphorelay sensor kinase activity"/>
    <property type="evidence" value="ECO:0007669"/>
    <property type="project" value="InterPro"/>
</dbReference>
<dbReference type="Gene3D" id="3.30.565.10">
    <property type="entry name" value="Histidine kinase-like ATPase, C-terminal domain"/>
    <property type="match status" value="1"/>
</dbReference>
<dbReference type="InterPro" id="IPR004358">
    <property type="entry name" value="Sig_transdc_His_kin-like_C"/>
</dbReference>
<gene>
    <name evidence="6" type="primary">kinD</name>
    <name evidence="6" type="ORF">NCTC12877_02617</name>
</gene>
<dbReference type="InterPro" id="IPR036890">
    <property type="entry name" value="HATPase_C_sf"/>
</dbReference>
<comment type="catalytic activity">
    <reaction evidence="1">
        <text>ATP + protein L-histidine = ADP + protein N-phospho-L-histidine.</text>
        <dbReference type="EC" id="2.7.13.3"/>
    </reaction>
</comment>
<evidence type="ECO:0000259" key="5">
    <source>
        <dbReference type="PROSITE" id="PS50109"/>
    </source>
</evidence>
<dbReference type="Pfam" id="PF00512">
    <property type="entry name" value="HisKA"/>
    <property type="match status" value="1"/>
</dbReference>
<dbReference type="InterPro" id="IPR005467">
    <property type="entry name" value="His_kinase_dom"/>
</dbReference>
<accession>A0A378R2P9</accession>
<dbReference type="RefSeq" id="WP_036387422.1">
    <property type="nucleotide sequence ID" value="NZ_UGQB01000004.1"/>
</dbReference>
<dbReference type="InterPro" id="IPR003594">
    <property type="entry name" value="HATPase_dom"/>
</dbReference>
<dbReference type="OrthoDB" id="9815750at2"/>
<keyword evidence="6" id="KW-0418">Kinase</keyword>
<keyword evidence="4" id="KW-0812">Transmembrane</keyword>
<dbReference type="EC" id="2.7.13.3" evidence="2"/>
<keyword evidence="7" id="KW-1185">Reference proteome</keyword>
<dbReference type="PANTHER" id="PTHR43065">
    <property type="entry name" value="SENSOR HISTIDINE KINASE"/>
    <property type="match status" value="1"/>
</dbReference>
<dbReference type="AlphaFoldDB" id="A0A378R2P9"/>
<dbReference type="PRINTS" id="PR00344">
    <property type="entry name" value="BCTRLSENSOR"/>
</dbReference>
<evidence type="ECO:0000256" key="2">
    <source>
        <dbReference type="ARBA" id="ARBA00012438"/>
    </source>
</evidence>
<feature type="transmembrane region" description="Helical" evidence="4">
    <location>
        <begin position="38"/>
        <end position="58"/>
    </location>
</feature>
<feature type="transmembrane region" description="Helical" evidence="4">
    <location>
        <begin position="78"/>
        <end position="95"/>
    </location>
</feature>
<dbReference type="InterPro" id="IPR003661">
    <property type="entry name" value="HisK_dim/P_dom"/>
</dbReference>
<feature type="transmembrane region" description="Helical" evidence="4">
    <location>
        <begin position="181"/>
        <end position="201"/>
    </location>
</feature>
<dbReference type="Gene3D" id="3.30.450.20">
    <property type="entry name" value="PAS domain"/>
    <property type="match status" value="1"/>
</dbReference>
<sequence length="571" mass="64789">MSPSPIRHTKTWVRKLWFLSANVHEEALISTMRVRQLGLTYGVYRFITACFLLMANFLLNRDKAGLPTEPTFLEQTVFSIYVVVALVLLFAFFMIKKRSRLQLLSGFVVDVVFLTLFALYGKISDFQITLLYMVVIAASYMLLSLSRATTITLMTVSALIYQQFFRFFFETPTTEKNLLTINDSLLLSVSLIAVGFLSWSISQRLAKAEQSLLDHADEVEKLHTINQAVVKNMVNGVLVLDPERNIVMINNAAQRLLHLPINDNACDSPAKIIELSRIIIKHHPKIIGWYRSLAPNQSAELIYDIPPKTHDKASMSQTHLADKLRISSKPLLEHGQILIIEDLSREQSHAQQLKLASLGQLSASIAHEIRNPLAAISQASQLLMEDVRDDDVNAEFYEMIYQQTKRVNSIISDVLSLSRQEIPNQSALDAPSWVRQFLAEHYPHEFIIVTGDTAKPILFYFDANQLEQVMTNLINNALYHTIHQFHDNDVEIRLTKTKTGAFIDILDHGEGVSEKDLASLFNPFFTTSKKGTGLGLYLSQSFSEANNAKIRYFREYDKSCFRLIVSNTPVT</sequence>
<feature type="transmembrane region" description="Helical" evidence="4">
    <location>
        <begin position="126"/>
        <end position="143"/>
    </location>
</feature>
<keyword evidence="4" id="KW-0472">Membrane</keyword>
<evidence type="ECO:0000256" key="1">
    <source>
        <dbReference type="ARBA" id="ARBA00000085"/>
    </source>
</evidence>
<dbReference type="Pfam" id="PF25323">
    <property type="entry name" value="6TM_PilS"/>
    <property type="match status" value="1"/>
</dbReference>
<dbReference type="SMART" id="SM00388">
    <property type="entry name" value="HisKA"/>
    <property type="match status" value="1"/>
</dbReference>
<dbReference type="CDD" id="cd00075">
    <property type="entry name" value="HATPase"/>
    <property type="match status" value="1"/>
</dbReference>
<dbReference type="InterPro" id="IPR036097">
    <property type="entry name" value="HisK_dim/P_sf"/>
</dbReference>
<dbReference type="SMART" id="SM00387">
    <property type="entry name" value="HATPase_c"/>
    <property type="match status" value="1"/>
</dbReference>
<organism evidence="6 7">
    <name type="scientific">Moraxella caprae</name>
    <dbReference type="NCBI Taxonomy" id="90240"/>
    <lineage>
        <taxon>Bacteria</taxon>
        <taxon>Pseudomonadati</taxon>
        <taxon>Pseudomonadota</taxon>
        <taxon>Gammaproteobacteria</taxon>
        <taxon>Moraxellales</taxon>
        <taxon>Moraxellaceae</taxon>
        <taxon>Moraxella</taxon>
    </lineage>
</organism>
<keyword evidence="3" id="KW-0597">Phosphoprotein</keyword>
<dbReference type="EMBL" id="UGQB01000004">
    <property type="protein sequence ID" value="STZ09596.1"/>
    <property type="molecule type" value="Genomic_DNA"/>
</dbReference>
<feature type="transmembrane region" description="Helical" evidence="4">
    <location>
        <begin position="102"/>
        <end position="120"/>
    </location>
</feature>
<feature type="domain" description="Histidine kinase" evidence="5">
    <location>
        <begin position="364"/>
        <end position="569"/>
    </location>
</feature>
<keyword evidence="4" id="KW-1133">Transmembrane helix</keyword>
<dbReference type="SUPFAM" id="SSF47384">
    <property type="entry name" value="Homodimeric domain of signal transducing histidine kinase"/>
    <property type="match status" value="1"/>
</dbReference>
<dbReference type="Gene3D" id="1.10.287.130">
    <property type="match status" value="1"/>
</dbReference>
<keyword evidence="6" id="KW-0808">Transferase</keyword>
<dbReference type="Pfam" id="PF02518">
    <property type="entry name" value="HATPase_c"/>
    <property type="match status" value="1"/>
</dbReference>
<name>A0A378R2P9_9GAMM</name>
<dbReference type="InterPro" id="IPR000014">
    <property type="entry name" value="PAS"/>
</dbReference>
<protein>
    <recommendedName>
        <fullName evidence="2">histidine kinase</fullName>
        <ecNumber evidence="2">2.7.13.3</ecNumber>
    </recommendedName>
</protein>
<dbReference type="STRING" id="1122244.GCA_000426885_00855"/>
<proteinExistence type="predicted"/>